<dbReference type="Proteomes" id="UP000016932">
    <property type="component" value="Unassembled WGS sequence"/>
</dbReference>
<protein>
    <submittedName>
        <fullName evidence="1">Uncharacterized protein</fullName>
    </submittedName>
</protein>
<reference evidence="1 2" key="1">
    <citation type="journal article" date="2012" name="PLoS Pathog.">
        <title>Diverse lifestyles and strategies of plant pathogenesis encoded in the genomes of eighteen Dothideomycetes fungi.</title>
        <authorList>
            <person name="Ohm R.A."/>
            <person name="Feau N."/>
            <person name="Henrissat B."/>
            <person name="Schoch C.L."/>
            <person name="Horwitz B.A."/>
            <person name="Barry K.W."/>
            <person name="Condon B.J."/>
            <person name="Copeland A.C."/>
            <person name="Dhillon B."/>
            <person name="Glaser F."/>
            <person name="Hesse C.N."/>
            <person name="Kosti I."/>
            <person name="LaButti K."/>
            <person name="Lindquist E.A."/>
            <person name="Lucas S."/>
            <person name="Salamov A.A."/>
            <person name="Bradshaw R.E."/>
            <person name="Ciuffetti L."/>
            <person name="Hamelin R.C."/>
            <person name="Kema G.H.J."/>
            <person name="Lawrence C."/>
            <person name="Scott J.A."/>
            <person name="Spatafora J.W."/>
            <person name="Turgeon B.G."/>
            <person name="de Wit P.J.G.M."/>
            <person name="Zhong S."/>
            <person name="Goodwin S.B."/>
            <person name="Grigoriev I.V."/>
        </authorList>
    </citation>
    <scope>NUCLEOTIDE SEQUENCE [LARGE SCALE GENOMIC DNA]</scope>
    <source>
        <strain evidence="1 2">CIRAD86</strain>
    </source>
</reference>
<dbReference type="RefSeq" id="XP_007924496.1">
    <property type="nucleotide sequence ID" value="XM_007926305.1"/>
</dbReference>
<gene>
    <name evidence="1" type="ORF">MYCFIDRAFT_195080</name>
</gene>
<dbReference type="KEGG" id="pfj:MYCFIDRAFT_195080"/>
<name>M3B3C1_PSEFD</name>
<dbReference type="GeneID" id="19335420"/>
<dbReference type="VEuPathDB" id="FungiDB:MYCFIDRAFT_195080"/>
<accession>M3B3C1</accession>
<dbReference type="AlphaFoldDB" id="M3B3C1"/>
<evidence type="ECO:0000313" key="1">
    <source>
        <dbReference type="EMBL" id="EME83872.1"/>
    </source>
</evidence>
<keyword evidence="2" id="KW-1185">Reference proteome</keyword>
<evidence type="ECO:0000313" key="2">
    <source>
        <dbReference type="Proteomes" id="UP000016932"/>
    </source>
</evidence>
<sequence length="169" mass="19242">MTKVGRIVQADRVIVSTMSFVAYEAELAQSWFVPHARALIGDDIPGSDTSVDWASQTLFSCAHCSMGWRGKNAAPDLTCQQEMQYLVVAIQLKVPYYAFWKLVSRQLLRPIRRSVCPHERLYGFLERVVRHQKICSLLRPADRHYLWQMPSIVLPNVILNGSWAEAGPL</sequence>
<organism evidence="1 2">
    <name type="scientific">Pseudocercospora fijiensis (strain CIRAD86)</name>
    <name type="common">Black leaf streak disease fungus</name>
    <name type="synonym">Mycosphaerella fijiensis</name>
    <dbReference type="NCBI Taxonomy" id="383855"/>
    <lineage>
        <taxon>Eukaryota</taxon>
        <taxon>Fungi</taxon>
        <taxon>Dikarya</taxon>
        <taxon>Ascomycota</taxon>
        <taxon>Pezizomycotina</taxon>
        <taxon>Dothideomycetes</taxon>
        <taxon>Dothideomycetidae</taxon>
        <taxon>Mycosphaerellales</taxon>
        <taxon>Mycosphaerellaceae</taxon>
        <taxon>Pseudocercospora</taxon>
    </lineage>
</organism>
<dbReference type="EMBL" id="KB446557">
    <property type="protein sequence ID" value="EME83872.1"/>
    <property type="molecule type" value="Genomic_DNA"/>
</dbReference>
<proteinExistence type="predicted"/>
<dbReference type="HOGENOM" id="CLU_1579218_0_0_1"/>